<reference evidence="1" key="1">
    <citation type="submission" date="2022-03" db="EMBL/GenBank/DDBJ databases">
        <title>Description of Abyssus ytuae gen. nov., sp. nov., a novel member of the family Flavobacteriaceae isolated from the sediment of Mariana Trench.</title>
        <authorList>
            <person name="Zhang J."/>
            <person name="Xu X."/>
        </authorList>
    </citation>
    <scope>NUCLEOTIDE SEQUENCE</scope>
    <source>
        <strain evidence="1">MT3330</strain>
    </source>
</reference>
<evidence type="ECO:0008006" key="3">
    <source>
        <dbReference type="Google" id="ProtNLM"/>
    </source>
</evidence>
<evidence type="ECO:0000313" key="2">
    <source>
        <dbReference type="Proteomes" id="UP000831290"/>
    </source>
</evidence>
<sequence>MKKYILYIVSFFMFSMSFGQETKIKYRDLDTELQSQIDNPGVNPNVLILSDLSQLADPSNSGKIIKVQNIFTMTNDITIASNIILIDDGGIIHSGGFSLTPDNTMVLFNGEDIFLDFFTGTIVMGSWIVNKVYATNIGAVSADNSSTDNRNSFINLLNMVNSSSGTAVFNKGINQTGIYYMSASAIPLNPFYPNRSPEPTVYIGNGYDGVTMIIEGDVTIKKIPDNLEKSLLFQAYDTKGSKLILKGRIEGDRNQHNYITKYYLNTAPTSGTFINFRLLEIDPENVIITTKTIDENISVTLNDLSTIKSEILDYINNNAAFTDYSAVVDPDDSDYFIITGPAGQYFKLELSEGDTNLTALQFNESNITHENNFLFTFGSNSDDFIIEGGGTFYGSSGDAIICTAQLNGSGGVINFVRGDVNFDTGELTSNASGKYVYAPSLRDFSMSTYSNRWFYVGMNALSTVITLYPNYWVLWYDENDNFIESSPLLEMHRRVNIKPQWKKARLIFDYTPNYTSFFIFMDPKSLPLGGVVKDITFDFNRRQHISNPPPDLQIINCRFKNVGGASPGFDIDWEDLGKYSTDGLVQGCTFENSASGSLIIKGAEGVKIIDNVFETPTDKKASLIGVSTGYGRKTNISNNTIIGKNDFVDISSKYSNNYKTRGYLNVGAGGSLISDNVFENIQFRDGQDTGLITEAPGKSTSVLKNNIIRISKPWIGNLINEYGNLGWENNQWFFNDKSILHYTTNIIFPLVEIAFSTNSSSIQSRRIIVDDGTHNGYYKNEYVRGIKPNPVNYHNIGWELYAQPIDGYDIDTNLSIRYGFMGDKTMNNVYVREGWLRFYLDQFTDIGTGEFPIYEIKNTSVNVPAEIDENEGYLLNTNYGATQWTTALRTPKKDVNFIFINCSIHVNGTITGYLLKMDHNGTTLFDNCVFSAETPDLIDFNDTERFSLTLGEVTFIDPEFKNVSTILRAKDEIIYTHKIVNNTQTAANYNTVKNDRNDTVIRMENASANTVTIISGLYDTNDIIKVRQSGTGTTTLVADSGVTINGTLVSPSQYALATLHHVGGDTWEVTWQ</sequence>
<organism evidence="1 2">
    <name type="scientific">Abyssalbus ytuae</name>
    <dbReference type="NCBI Taxonomy" id="2926907"/>
    <lineage>
        <taxon>Bacteria</taxon>
        <taxon>Pseudomonadati</taxon>
        <taxon>Bacteroidota</taxon>
        <taxon>Flavobacteriia</taxon>
        <taxon>Flavobacteriales</taxon>
        <taxon>Flavobacteriaceae</taxon>
        <taxon>Abyssalbus</taxon>
    </lineage>
</organism>
<proteinExistence type="predicted"/>
<dbReference type="Proteomes" id="UP000831290">
    <property type="component" value="Chromosome"/>
</dbReference>
<dbReference type="EMBL" id="CP094358">
    <property type="protein sequence ID" value="UOB18582.1"/>
    <property type="molecule type" value="Genomic_DNA"/>
</dbReference>
<name>A0A9E7CUK4_9FLAO</name>
<gene>
    <name evidence="1" type="ORF">MQE35_04660</name>
</gene>
<protein>
    <recommendedName>
        <fullName evidence="3">Right handed beta helix domain-containing protein</fullName>
    </recommendedName>
</protein>
<dbReference type="RefSeq" id="WP_255845114.1">
    <property type="nucleotide sequence ID" value="NZ_CP094358.1"/>
</dbReference>
<dbReference type="AlphaFoldDB" id="A0A9E7CUK4"/>
<dbReference type="SUPFAM" id="SSF51126">
    <property type="entry name" value="Pectin lyase-like"/>
    <property type="match status" value="1"/>
</dbReference>
<accession>A0A9E7CUK4</accession>
<evidence type="ECO:0000313" key="1">
    <source>
        <dbReference type="EMBL" id="UOB18582.1"/>
    </source>
</evidence>
<dbReference type="InterPro" id="IPR011050">
    <property type="entry name" value="Pectin_lyase_fold/virulence"/>
</dbReference>
<dbReference type="KEGG" id="fbm:MQE35_04660"/>
<keyword evidence="2" id="KW-1185">Reference proteome</keyword>